<feature type="chain" id="PRO_5036480634" evidence="1">
    <location>
        <begin position="20"/>
        <end position="134"/>
    </location>
</feature>
<name>A0A8X6TP17_NEPPI</name>
<evidence type="ECO:0000313" key="3">
    <source>
        <dbReference type="Proteomes" id="UP000887013"/>
    </source>
</evidence>
<feature type="signal peptide" evidence="1">
    <location>
        <begin position="1"/>
        <end position="19"/>
    </location>
</feature>
<sequence length="134" mass="15666">MNTFFIFALSFTILGCCLGDEEMEKKKEKDVSLYKCLACNNDTHDAYGKCVQLKPSRTVVHLEDCCKKVEPRDDPEKRAKDWEFYCENPVYVEKLIDCLLDEEYLKSLTEEELSGMEQFEDCAEGIREKYCKDD</sequence>
<evidence type="ECO:0000256" key="1">
    <source>
        <dbReference type="SAM" id="SignalP"/>
    </source>
</evidence>
<keyword evidence="3" id="KW-1185">Reference proteome</keyword>
<dbReference type="EMBL" id="BMAW01014786">
    <property type="protein sequence ID" value="GFT40458.1"/>
    <property type="molecule type" value="Genomic_DNA"/>
</dbReference>
<comment type="caution">
    <text evidence="2">The sequence shown here is derived from an EMBL/GenBank/DDBJ whole genome shotgun (WGS) entry which is preliminary data.</text>
</comment>
<proteinExistence type="predicted"/>
<dbReference type="AlphaFoldDB" id="A0A8X6TP17"/>
<organism evidence="2 3">
    <name type="scientific">Nephila pilipes</name>
    <name type="common">Giant wood spider</name>
    <name type="synonym">Nephila maculata</name>
    <dbReference type="NCBI Taxonomy" id="299642"/>
    <lineage>
        <taxon>Eukaryota</taxon>
        <taxon>Metazoa</taxon>
        <taxon>Ecdysozoa</taxon>
        <taxon>Arthropoda</taxon>
        <taxon>Chelicerata</taxon>
        <taxon>Arachnida</taxon>
        <taxon>Araneae</taxon>
        <taxon>Araneomorphae</taxon>
        <taxon>Entelegynae</taxon>
        <taxon>Araneoidea</taxon>
        <taxon>Nephilidae</taxon>
        <taxon>Nephila</taxon>
    </lineage>
</organism>
<dbReference type="Proteomes" id="UP000887013">
    <property type="component" value="Unassembled WGS sequence"/>
</dbReference>
<reference evidence="2" key="1">
    <citation type="submission" date="2020-08" db="EMBL/GenBank/DDBJ databases">
        <title>Multicomponent nature underlies the extraordinary mechanical properties of spider dragline silk.</title>
        <authorList>
            <person name="Kono N."/>
            <person name="Nakamura H."/>
            <person name="Mori M."/>
            <person name="Yoshida Y."/>
            <person name="Ohtoshi R."/>
            <person name="Malay A.D."/>
            <person name="Moran D.A.P."/>
            <person name="Tomita M."/>
            <person name="Numata K."/>
            <person name="Arakawa K."/>
        </authorList>
    </citation>
    <scope>NUCLEOTIDE SEQUENCE</scope>
</reference>
<evidence type="ECO:0000313" key="2">
    <source>
        <dbReference type="EMBL" id="GFT40458.1"/>
    </source>
</evidence>
<accession>A0A8X6TP17</accession>
<dbReference type="OrthoDB" id="6421017at2759"/>
<protein>
    <submittedName>
        <fullName evidence="2">Uncharacterized protein</fullName>
    </submittedName>
</protein>
<keyword evidence="1" id="KW-0732">Signal</keyword>
<gene>
    <name evidence="2" type="primary">AVEN_208367_1</name>
    <name evidence="2" type="ORF">NPIL_596411</name>
</gene>